<proteinExistence type="predicted"/>
<dbReference type="AlphaFoldDB" id="A0A7Y9LQ37"/>
<dbReference type="Pfam" id="PF08007">
    <property type="entry name" value="JmjC_2"/>
    <property type="match status" value="1"/>
</dbReference>
<dbReference type="Gene3D" id="2.60.120.650">
    <property type="entry name" value="Cupin"/>
    <property type="match status" value="1"/>
</dbReference>
<gene>
    <name evidence="2" type="ORF">FHW18_004358</name>
</gene>
<organism evidence="2 3">
    <name type="scientific">Pigmentiphaga litoralis</name>
    <dbReference type="NCBI Taxonomy" id="516702"/>
    <lineage>
        <taxon>Bacteria</taxon>
        <taxon>Pseudomonadati</taxon>
        <taxon>Pseudomonadota</taxon>
        <taxon>Betaproteobacteria</taxon>
        <taxon>Burkholderiales</taxon>
        <taxon>Alcaligenaceae</taxon>
        <taxon>Pigmentiphaga</taxon>
    </lineage>
</organism>
<protein>
    <recommendedName>
        <fullName evidence="1">JmjC domain-containing protein</fullName>
    </recommendedName>
</protein>
<accession>A0A7Y9LQ37</accession>
<dbReference type="Proteomes" id="UP000542125">
    <property type="component" value="Unassembled WGS sequence"/>
</dbReference>
<evidence type="ECO:0000259" key="1">
    <source>
        <dbReference type="PROSITE" id="PS51184"/>
    </source>
</evidence>
<dbReference type="RefSeq" id="WP_179589068.1">
    <property type="nucleotide sequence ID" value="NZ_JACBYR010000002.1"/>
</dbReference>
<sequence>MPIPVSTLDWSSDALLATLLHDVKAPHFLDQYLDRRAVILTGEPARFDGLFDGDTFGALAADAGRLHASFVDVDGWMVNVAISPGQIQRMLGAGMTVLAEKLPEEGRLKSFLDAYRSVQPSVQPLQLDGAMCPNGSLHPLGIHSTPLCIFQLAGHYKWRYVPDPIPGGAPLDVTMPVDVDSLPLPWGDLVRPPDDAFVEQILNPGDTFYLPAGCWHEGFSVGESIVLAVTVKRRAPLDILRGLMARAHADPASVRPAPQPVSPADMAASAQRTVAGGWSAADVNATWQALLDESLRPAAN</sequence>
<keyword evidence="3" id="KW-1185">Reference proteome</keyword>
<feature type="domain" description="JmjC" evidence="1">
    <location>
        <begin position="91"/>
        <end position="248"/>
    </location>
</feature>
<evidence type="ECO:0000313" key="3">
    <source>
        <dbReference type="Proteomes" id="UP000542125"/>
    </source>
</evidence>
<name>A0A7Y9LQ37_9BURK</name>
<dbReference type="PROSITE" id="PS51184">
    <property type="entry name" value="JMJC"/>
    <property type="match status" value="1"/>
</dbReference>
<evidence type="ECO:0000313" key="2">
    <source>
        <dbReference type="EMBL" id="NYE85051.1"/>
    </source>
</evidence>
<reference evidence="2 3" key="1">
    <citation type="submission" date="2020-07" db="EMBL/GenBank/DDBJ databases">
        <title>Genomic Encyclopedia of Type Strains, Phase IV (KMG-V): Genome sequencing to study the core and pangenomes of soil and plant-associated prokaryotes.</title>
        <authorList>
            <person name="Whitman W."/>
        </authorList>
    </citation>
    <scope>NUCLEOTIDE SEQUENCE [LARGE SCALE GENOMIC DNA]</scope>
    <source>
        <strain evidence="2 3">SAS40</strain>
    </source>
</reference>
<dbReference type="SUPFAM" id="SSF51197">
    <property type="entry name" value="Clavaminate synthase-like"/>
    <property type="match status" value="1"/>
</dbReference>
<dbReference type="EMBL" id="JACBYR010000002">
    <property type="protein sequence ID" value="NYE85051.1"/>
    <property type="molecule type" value="Genomic_DNA"/>
</dbReference>
<dbReference type="InterPro" id="IPR003347">
    <property type="entry name" value="JmjC_dom"/>
</dbReference>
<comment type="caution">
    <text evidence="2">The sequence shown here is derived from an EMBL/GenBank/DDBJ whole genome shotgun (WGS) entry which is preliminary data.</text>
</comment>